<evidence type="ECO:0000256" key="1">
    <source>
        <dbReference type="SAM" id="MobiDB-lite"/>
    </source>
</evidence>
<sequence>MSYFPPNIRGPSDQSTESSPFSGTDFSFDIPRFEKPSFEAPAASEYSSFPEPSEGSSVYFSQSNSVHSTSNPYSFVSRPHYDHLGQRGPYYDSYNAIPERFYAPRYSPSFYRPRMPQIMHSFYAPVPPRHEYSYSYGHPPISERHISSTDLPSKPLSSQPPNLSKLPDRHCRSLKDLSSYPKPNFFYVLEDCPTHAIAVKWDGLKTLHPRQFVRFLLGGHGHYQEHATVSKDYLEKKEWIKELTRDDILLENQEKDDRPFSFPSKFLNCTCGGCGLPPYSISSILTHFISDDILIISFQSHSVALSAYTWLSSHVVSGAISVCESIKSDDGEKVKRTIPQNVSIFYCLPVSESDVGRAVTRTVPSYSKSSIPDPETGRIIFKDHTCSCRDGFSLSNIGRLVLFGVSMKYSCAQLTEMFAPYQVKGVREPPTKPGVVPSHRNVFLEFSDRRYVIKACIELNKPFSEFGDLVSSIKGMDFGHPGGKLSRCLMQIPSFKPLQGPYYTPWLIQTSDPKDEDYDISSDRIILSRKRYISQLLPSFECEEKKEEGEEGKDLHTKELEKVYAPLFAQWIDGILSKKEQFINP</sequence>
<feature type="region of interest" description="Disordered" evidence="1">
    <location>
        <begin position="1"/>
        <end position="30"/>
    </location>
</feature>
<dbReference type="EMBL" id="BQXS01012340">
    <property type="protein sequence ID" value="GKT21743.1"/>
    <property type="molecule type" value="Genomic_DNA"/>
</dbReference>
<dbReference type="Proteomes" id="UP001057375">
    <property type="component" value="Unassembled WGS sequence"/>
</dbReference>
<protein>
    <submittedName>
        <fullName evidence="2">Uncharacterized protein</fullName>
    </submittedName>
</protein>
<keyword evidence="3" id="KW-1185">Reference proteome</keyword>
<feature type="region of interest" description="Disordered" evidence="1">
    <location>
        <begin position="145"/>
        <end position="168"/>
    </location>
</feature>
<proteinExistence type="predicted"/>
<feature type="compositionally biased region" description="Polar residues" evidence="1">
    <location>
        <begin position="12"/>
        <end position="25"/>
    </location>
</feature>
<feature type="compositionally biased region" description="Polar residues" evidence="1">
    <location>
        <begin position="148"/>
        <end position="162"/>
    </location>
</feature>
<evidence type="ECO:0000313" key="3">
    <source>
        <dbReference type="Proteomes" id="UP001057375"/>
    </source>
</evidence>
<evidence type="ECO:0000313" key="2">
    <source>
        <dbReference type="EMBL" id="GKT21743.1"/>
    </source>
</evidence>
<name>A0ABQ5K129_9EUKA</name>
<accession>A0ABQ5K129</accession>
<comment type="caution">
    <text evidence="2">The sequence shown here is derived from an EMBL/GenBank/DDBJ whole genome shotgun (WGS) entry which is preliminary data.</text>
</comment>
<gene>
    <name evidence="2" type="ORF">ADUPG1_011975</name>
</gene>
<reference evidence="2" key="1">
    <citation type="submission" date="2022-03" db="EMBL/GenBank/DDBJ databases">
        <title>Draft genome sequence of Aduncisulcus paluster, a free-living microaerophilic Fornicata.</title>
        <authorList>
            <person name="Yuyama I."/>
            <person name="Kume K."/>
            <person name="Tamura T."/>
            <person name="Inagaki Y."/>
            <person name="Hashimoto T."/>
        </authorList>
    </citation>
    <scope>NUCLEOTIDE SEQUENCE</scope>
    <source>
        <strain evidence="2">NY0171</strain>
    </source>
</reference>
<organism evidence="2 3">
    <name type="scientific">Aduncisulcus paluster</name>
    <dbReference type="NCBI Taxonomy" id="2918883"/>
    <lineage>
        <taxon>Eukaryota</taxon>
        <taxon>Metamonada</taxon>
        <taxon>Carpediemonas-like organisms</taxon>
        <taxon>Aduncisulcus</taxon>
    </lineage>
</organism>